<sequence>MRMLREARVRAALIAALVSALPPCAVAEDAARSRPSLHAQVADGSDRAEPAWNPTPPEIRGPDRGYIEDEIKAAMNMTPPGRQVRLDLRSGSRLLLTVSAYEIGPGRTDCRTFHYRYQAFPAATAEVAGRRCWFETTGWRALRPDELLSSDGLAQPGYGRGTGGKDSGEAGNFLPDTGNPSPSSLVDGEDDESSTKGSSDDTAVDDAGEGSIEAGEDDNKRPGKPSRVILPFILDQTTTKSR</sequence>
<evidence type="ECO:0000256" key="2">
    <source>
        <dbReference type="SAM" id="SignalP"/>
    </source>
</evidence>
<evidence type="ECO:0000313" key="4">
    <source>
        <dbReference type="Proteomes" id="UP001229244"/>
    </source>
</evidence>
<proteinExistence type="predicted"/>
<feature type="signal peptide" evidence="2">
    <location>
        <begin position="1"/>
        <end position="27"/>
    </location>
</feature>
<reference evidence="3" key="1">
    <citation type="submission" date="2023-07" db="EMBL/GenBank/DDBJ databases">
        <title>Genomic Encyclopedia of Type Strains, Phase IV (KMG-IV): sequencing the most valuable type-strain genomes for metagenomic binning, comparative biology and taxonomic classification.</title>
        <authorList>
            <person name="Goeker M."/>
        </authorList>
    </citation>
    <scope>NUCLEOTIDE SEQUENCE</scope>
    <source>
        <strain evidence="3">DSM 21202</strain>
    </source>
</reference>
<evidence type="ECO:0000313" key="3">
    <source>
        <dbReference type="EMBL" id="MDQ0317611.1"/>
    </source>
</evidence>
<organism evidence="3 4">
    <name type="scientific">Amorphus orientalis</name>
    <dbReference type="NCBI Taxonomy" id="649198"/>
    <lineage>
        <taxon>Bacteria</taxon>
        <taxon>Pseudomonadati</taxon>
        <taxon>Pseudomonadota</taxon>
        <taxon>Alphaproteobacteria</taxon>
        <taxon>Hyphomicrobiales</taxon>
        <taxon>Amorphaceae</taxon>
        <taxon>Amorphus</taxon>
    </lineage>
</organism>
<dbReference type="EMBL" id="JAUSUL010000006">
    <property type="protein sequence ID" value="MDQ0317611.1"/>
    <property type="molecule type" value="Genomic_DNA"/>
</dbReference>
<feature type="chain" id="PRO_5042193230" evidence="2">
    <location>
        <begin position="28"/>
        <end position="242"/>
    </location>
</feature>
<feature type="region of interest" description="Disordered" evidence="1">
    <location>
        <begin position="149"/>
        <end position="242"/>
    </location>
</feature>
<keyword evidence="4" id="KW-1185">Reference proteome</keyword>
<protein>
    <submittedName>
        <fullName evidence="3">Uncharacterized protein</fullName>
    </submittedName>
</protein>
<dbReference type="AlphaFoldDB" id="A0AAE3VT30"/>
<dbReference type="Proteomes" id="UP001229244">
    <property type="component" value="Unassembled WGS sequence"/>
</dbReference>
<comment type="caution">
    <text evidence="3">The sequence shown here is derived from an EMBL/GenBank/DDBJ whole genome shotgun (WGS) entry which is preliminary data.</text>
</comment>
<dbReference type="RefSeq" id="WP_306887532.1">
    <property type="nucleotide sequence ID" value="NZ_JAUSUL010000006.1"/>
</dbReference>
<keyword evidence="2" id="KW-0732">Signal</keyword>
<evidence type="ECO:0000256" key="1">
    <source>
        <dbReference type="SAM" id="MobiDB-lite"/>
    </source>
</evidence>
<feature type="region of interest" description="Disordered" evidence="1">
    <location>
        <begin position="36"/>
        <end position="63"/>
    </location>
</feature>
<accession>A0AAE3VT30</accession>
<gene>
    <name evidence="3" type="ORF">J2S73_004097</name>
</gene>
<name>A0AAE3VT30_9HYPH</name>